<dbReference type="Proteomes" id="UP000000537">
    <property type="component" value="Chromosome II"/>
</dbReference>
<dbReference type="AlphaFoldDB" id="Q5DZL0"/>
<evidence type="ECO:0000313" key="2">
    <source>
        <dbReference type="Proteomes" id="UP000000537"/>
    </source>
</evidence>
<reference evidence="1 2" key="1">
    <citation type="journal article" date="2005" name="Proc. Natl. Acad. Sci. U.S.A.">
        <title>Complete genome sequence of Vibrio fischeri: a symbiotic bacterium with pathogenic congeners.</title>
        <authorList>
            <person name="Ruby E.G."/>
            <person name="Urbanowski M."/>
            <person name="Campbell J."/>
            <person name="Dunn A."/>
            <person name="Faini M."/>
            <person name="Gunsalus R."/>
            <person name="Lostroh P."/>
            <person name="Lupp C."/>
            <person name="McCann J."/>
            <person name="Millikan D."/>
            <person name="Schaefer A."/>
            <person name="Stabb E."/>
            <person name="Stevens A."/>
            <person name="Visick K."/>
            <person name="Whistler C."/>
            <person name="Greenberg E.P."/>
        </authorList>
    </citation>
    <scope>NUCLEOTIDE SEQUENCE [LARGE SCALE GENOMIC DNA]</scope>
    <source>
        <strain evidence="2">ATCC 700601 / ES114</strain>
    </source>
</reference>
<dbReference type="KEGG" id="vfi:VF_A0716"/>
<reference evidence="1 2" key="2">
    <citation type="journal article" date="2008" name="BMC Genomics">
        <title>Comparative genomics-based investigation of resequencing targets in Vibrio fischeri: focus on point miscalls and artefactual expansions.</title>
        <authorList>
            <person name="Mandel M.J."/>
            <person name="Stabb E.V."/>
            <person name="Ruby E.G."/>
        </authorList>
    </citation>
    <scope>NUCLEOTIDE SEQUENCE [LARGE SCALE GENOMIC DNA]</scope>
    <source>
        <strain evidence="2">ATCC 700601 / ES114</strain>
    </source>
</reference>
<accession>Q5DZL0</accession>
<organism evidence="1 2">
    <name type="scientific">Aliivibrio fischeri (strain ATCC 700601 / ES114)</name>
    <name type="common">Vibrio fischeri</name>
    <dbReference type="NCBI Taxonomy" id="312309"/>
    <lineage>
        <taxon>Bacteria</taxon>
        <taxon>Pseudomonadati</taxon>
        <taxon>Pseudomonadota</taxon>
        <taxon>Gammaproteobacteria</taxon>
        <taxon>Vibrionales</taxon>
        <taxon>Vibrionaceae</taxon>
        <taxon>Aliivibrio</taxon>
    </lineage>
</organism>
<name>Q5DZL0_ALIF1</name>
<keyword evidence="2" id="KW-1185">Reference proteome</keyword>
<dbReference type="EnsemblBacteria" id="AAW87786">
    <property type="protein sequence ID" value="AAW87786"/>
    <property type="gene ID" value="VF_A0716"/>
</dbReference>
<dbReference type="EMBL" id="CP000021">
    <property type="protein sequence ID" value="AAW87786.1"/>
    <property type="molecule type" value="Genomic_DNA"/>
</dbReference>
<protein>
    <submittedName>
        <fullName evidence="1">Uncharacterized protein</fullName>
    </submittedName>
</protein>
<gene>
    <name evidence="1" type="ordered locus">VF_A0716</name>
</gene>
<evidence type="ECO:0000313" key="1">
    <source>
        <dbReference type="EMBL" id="AAW87786.1"/>
    </source>
</evidence>
<dbReference type="HOGENOM" id="CLU_3159166_0_0_6"/>
<sequence length="48" mass="5768">MVNHLDDDRYSLCFPPLTILSRLAISKTMSMEIVKELFFRDYQYAYCE</sequence>
<proteinExistence type="predicted"/>